<proteinExistence type="predicted"/>
<evidence type="ECO:0000313" key="7">
    <source>
        <dbReference type="Proteomes" id="UP000319160"/>
    </source>
</evidence>
<gene>
    <name evidence="6" type="ORF">FHL15_002967</name>
</gene>
<dbReference type="CDD" id="cd00200">
    <property type="entry name" value="WD40"/>
    <property type="match status" value="1"/>
</dbReference>
<evidence type="ECO:0000313" key="6">
    <source>
        <dbReference type="EMBL" id="TRX96243.1"/>
    </source>
</evidence>
<evidence type="ECO:0000256" key="4">
    <source>
        <dbReference type="SAM" id="MobiDB-lite"/>
    </source>
</evidence>
<dbReference type="SMART" id="SM00320">
    <property type="entry name" value="WD40"/>
    <property type="match status" value="5"/>
</dbReference>
<dbReference type="InterPro" id="IPR006595">
    <property type="entry name" value="CTLH_C"/>
</dbReference>
<reference evidence="7" key="1">
    <citation type="submission" date="2019-06" db="EMBL/GenBank/DDBJ databases">
        <title>Draft genome sequence of the griseofulvin-producing fungus Xylaria cubensis strain G536.</title>
        <authorList>
            <person name="Mead M.E."/>
            <person name="Raja H.A."/>
            <person name="Steenwyk J.L."/>
            <person name="Knowles S.L."/>
            <person name="Oberlies N.H."/>
            <person name="Rokas A."/>
        </authorList>
    </citation>
    <scope>NUCLEOTIDE SEQUENCE [LARGE SCALE GENOMIC DNA]</scope>
    <source>
        <strain evidence="7">G536</strain>
    </source>
</reference>
<feature type="region of interest" description="Disordered" evidence="4">
    <location>
        <begin position="23"/>
        <end position="178"/>
    </location>
</feature>
<dbReference type="STRING" id="2512241.A0A553I7R8"/>
<dbReference type="SUPFAM" id="SSF50978">
    <property type="entry name" value="WD40 repeat-like"/>
    <property type="match status" value="1"/>
</dbReference>
<dbReference type="PANTHER" id="PTHR22838">
    <property type="entry name" value="WD REPEAT PROTEIN 26-RELATED"/>
    <property type="match status" value="1"/>
</dbReference>
<keyword evidence="1 3" id="KW-0853">WD repeat</keyword>
<keyword evidence="2" id="KW-0677">Repeat</keyword>
<dbReference type="PROSITE" id="PS50082">
    <property type="entry name" value="WD_REPEATS_2"/>
    <property type="match status" value="2"/>
</dbReference>
<comment type="caution">
    <text evidence="6">The sequence shown here is derived from an EMBL/GenBank/DDBJ whole genome shotgun (WGS) entry which is preliminary data.</text>
</comment>
<dbReference type="GO" id="GO:0043161">
    <property type="term" value="P:proteasome-mediated ubiquitin-dependent protein catabolic process"/>
    <property type="evidence" value="ECO:0007669"/>
    <property type="project" value="TreeGrafter"/>
</dbReference>
<dbReference type="InterPro" id="IPR054080">
    <property type="entry name" value="TPR1-like_2nd"/>
</dbReference>
<dbReference type="PROSITE" id="PS50294">
    <property type="entry name" value="WD_REPEATS_REGION"/>
    <property type="match status" value="2"/>
</dbReference>
<sequence length="653" mass="72172">MNLVLTSDPPSINIAAGVPRLARSQLDRSGRPNPPVSVPDAAPASSSRLNSQTRARLPAISQTRQEQQQRLSSSLAPRQILGRRRRTSGGDSSAIASETSLSEAPVSETILPGSPQRKRRRAEVTMLTDTDGSGTANGRSRAYANGKSSQRNLAAPAANGYKVGSATNGTSKPRTPERYFGHDREEVTRILIQALSDMGYHAAAQNVSEASGYELESPTVASFRTAILEGHWAEAEELLNGAVLSGEPGGHNSNGLVIASGADRNVMKFWIRQQKYLELLERKEHGQALMVLRNELTSLYQNTQKLHFLSGLIMCQTKEELRSKASWDGANGQSRHTLLSELSKCVSPSVMLPEHRLANLLHQVKEAQITGCLWHSSAAPPSLYSDHTCNRMDFPTETVLELDDHCGEVWQVVFSHDGTKLASCGDDKQVIIWEVPSFKILHTLKEHDDGVGNVAWSWDDSMLVTCGRDRYARLWDTTTGKCIRQLYQFDEPVSSCVWAPDDKSFITGSLDKVGSLIQWDLSGERVYDWRGPQRVEELALSPDGRWLVAMDCEKRIHVYNFETREFEYKLDLKTRLTSVSISQNSRHLLVNQTNGVAQLIDLVHRVPVQNYTGHIGGEFVIRASLGGAHELFVISGSEAAACGEPELNQLIEW</sequence>
<dbReference type="Pfam" id="PF21889">
    <property type="entry name" value="TPR1-like_2nd"/>
    <property type="match status" value="1"/>
</dbReference>
<dbReference type="Pfam" id="PF00400">
    <property type="entry name" value="WD40"/>
    <property type="match status" value="3"/>
</dbReference>
<feature type="repeat" description="WD" evidence="3">
    <location>
        <begin position="444"/>
        <end position="485"/>
    </location>
</feature>
<protein>
    <recommendedName>
        <fullName evidence="5">CTLH domain-containing protein</fullName>
    </recommendedName>
</protein>
<accession>A0A553I7R8</accession>
<feature type="compositionally biased region" description="Polar residues" evidence="4">
    <location>
        <begin position="127"/>
        <end position="138"/>
    </location>
</feature>
<dbReference type="GO" id="GO:0034657">
    <property type="term" value="C:GID complex"/>
    <property type="evidence" value="ECO:0007669"/>
    <property type="project" value="TreeGrafter"/>
</dbReference>
<dbReference type="OrthoDB" id="972532at2759"/>
<dbReference type="InterPro" id="IPR015943">
    <property type="entry name" value="WD40/YVTN_repeat-like_dom_sf"/>
</dbReference>
<organism evidence="6 7">
    <name type="scientific">Xylaria flabelliformis</name>
    <dbReference type="NCBI Taxonomy" id="2512241"/>
    <lineage>
        <taxon>Eukaryota</taxon>
        <taxon>Fungi</taxon>
        <taxon>Dikarya</taxon>
        <taxon>Ascomycota</taxon>
        <taxon>Pezizomycotina</taxon>
        <taxon>Sordariomycetes</taxon>
        <taxon>Xylariomycetidae</taxon>
        <taxon>Xylariales</taxon>
        <taxon>Xylariaceae</taxon>
        <taxon>Xylaria</taxon>
    </lineage>
</organism>
<dbReference type="InterPro" id="IPR019775">
    <property type="entry name" value="WD40_repeat_CS"/>
</dbReference>
<dbReference type="AlphaFoldDB" id="A0A553I7R8"/>
<evidence type="ECO:0000256" key="2">
    <source>
        <dbReference type="ARBA" id="ARBA00022737"/>
    </source>
</evidence>
<dbReference type="PROSITE" id="PS00678">
    <property type="entry name" value="WD_REPEATS_1"/>
    <property type="match status" value="2"/>
</dbReference>
<feature type="repeat" description="WD" evidence="3">
    <location>
        <begin position="402"/>
        <end position="443"/>
    </location>
</feature>
<feature type="compositionally biased region" description="Low complexity" evidence="4">
    <location>
        <begin position="61"/>
        <end position="75"/>
    </location>
</feature>
<dbReference type="Gene3D" id="2.130.10.10">
    <property type="entry name" value="YVTN repeat-like/Quinoprotein amine dehydrogenase"/>
    <property type="match status" value="1"/>
</dbReference>
<feature type="compositionally biased region" description="Low complexity" evidence="4">
    <location>
        <begin position="38"/>
        <end position="47"/>
    </location>
</feature>
<dbReference type="InterPro" id="IPR051350">
    <property type="entry name" value="WD_repeat-ST_regulator"/>
</dbReference>
<dbReference type="PROSITE" id="PS50897">
    <property type="entry name" value="CTLH"/>
    <property type="match status" value="1"/>
</dbReference>
<keyword evidence="7" id="KW-1185">Reference proteome</keyword>
<dbReference type="EMBL" id="VFLP01000012">
    <property type="protein sequence ID" value="TRX96243.1"/>
    <property type="molecule type" value="Genomic_DNA"/>
</dbReference>
<dbReference type="Proteomes" id="UP000319160">
    <property type="component" value="Unassembled WGS sequence"/>
</dbReference>
<evidence type="ECO:0000256" key="1">
    <source>
        <dbReference type="ARBA" id="ARBA00022574"/>
    </source>
</evidence>
<feature type="domain" description="CTLH" evidence="5">
    <location>
        <begin position="216"/>
        <end position="287"/>
    </location>
</feature>
<evidence type="ECO:0000259" key="5">
    <source>
        <dbReference type="PROSITE" id="PS50897"/>
    </source>
</evidence>
<dbReference type="PANTHER" id="PTHR22838:SF0">
    <property type="entry name" value="WD REPEAT-CONTAINING PROTEIN 26"/>
    <property type="match status" value="1"/>
</dbReference>
<dbReference type="Pfam" id="PF23627">
    <property type="entry name" value="LisH_WDR26"/>
    <property type="match status" value="1"/>
</dbReference>
<evidence type="ECO:0000256" key="3">
    <source>
        <dbReference type="PROSITE-ProRule" id="PRU00221"/>
    </source>
</evidence>
<dbReference type="InterPro" id="IPR036322">
    <property type="entry name" value="WD40_repeat_dom_sf"/>
</dbReference>
<dbReference type="InterPro" id="IPR001680">
    <property type="entry name" value="WD40_rpt"/>
</dbReference>
<name>A0A553I7R8_9PEZI</name>